<keyword evidence="3" id="KW-1185">Reference proteome</keyword>
<evidence type="ECO:0000313" key="2">
    <source>
        <dbReference type="EMBL" id="ACL03715.1"/>
    </source>
</evidence>
<dbReference type="InterPro" id="IPR052715">
    <property type="entry name" value="RAYT_transposase"/>
</dbReference>
<dbReference type="GO" id="GO:0004803">
    <property type="term" value="F:transposase activity"/>
    <property type="evidence" value="ECO:0007669"/>
    <property type="project" value="InterPro"/>
</dbReference>
<dbReference type="Pfam" id="PF01797">
    <property type="entry name" value="Y1_Tnp"/>
    <property type="match status" value="1"/>
</dbReference>
<dbReference type="SUPFAM" id="SSF143422">
    <property type="entry name" value="Transposase IS200-like"/>
    <property type="match status" value="1"/>
</dbReference>
<dbReference type="SMART" id="SM01321">
    <property type="entry name" value="Y1_Tnp"/>
    <property type="match status" value="1"/>
</dbReference>
<dbReference type="GO" id="GO:0006313">
    <property type="term" value="P:DNA transposition"/>
    <property type="evidence" value="ECO:0007669"/>
    <property type="project" value="InterPro"/>
</dbReference>
<accession>B8FG35</accession>
<reference evidence="2 3" key="1">
    <citation type="journal article" date="2012" name="Environ. Microbiol.">
        <title>The genome sequence of Desulfatibacillum alkenivorans AK-01: a blueprint for anaerobic alkane oxidation.</title>
        <authorList>
            <person name="Callaghan A.V."/>
            <person name="Morris B.E."/>
            <person name="Pereira I.A."/>
            <person name="McInerney M.J."/>
            <person name="Austin R.N."/>
            <person name="Groves J.T."/>
            <person name="Kukor J.J."/>
            <person name="Suflita J.M."/>
            <person name="Young L.Y."/>
            <person name="Zylstra G.J."/>
            <person name="Wawrik B."/>
        </authorList>
    </citation>
    <scope>NUCLEOTIDE SEQUENCE [LARGE SCALE GENOMIC DNA]</scope>
    <source>
        <strain evidence="2 3">AK-01</strain>
    </source>
</reference>
<feature type="domain" description="Transposase IS200-like" evidence="1">
    <location>
        <begin position="23"/>
        <end position="173"/>
    </location>
</feature>
<dbReference type="PANTHER" id="PTHR36966:SF1">
    <property type="entry name" value="REP-ASSOCIATED TYROSINE TRANSPOSASE"/>
    <property type="match status" value="1"/>
</dbReference>
<dbReference type="EMBL" id="CP001322">
    <property type="protein sequence ID" value="ACL03715.1"/>
    <property type="molecule type" value="Genomic_DNA"/>
</dbReference>
<dbReference type="InterPro" id="IPR002686">
    <property type="entry name" value="Transposase_17"/>
</dbReference>
<proteinExistence type="predicted"/>
<dbReference type="eggNOG" id="COG1943">
    <property type="taxonomic scope" value="Bacteria"/>
</dbReference>
<name>B8FG35_DESAL</name>
<protein>
    <recommendedName>
        <fullName evidence="1">Transposase IS200-like domain-containing protein</fullName>
    </recommendedName>
</protein>
<dbReference type="HOGENOM" id="CLU_101329_0_0_7"/>
<dbReference type="GO" id="GO:0043565">
    <property type="term" value="F:sequence-specific DNA binding"/>
    <property type="evidence" value="ECO:0007669"/>
    <property type="project" value="TreeGrafter"/>
</dbReference>
<evidence type="ECO:0000259" key="1">
    <source>
        <dbReference type="SMART" id="SM01321"/>
    </source>
</evidence>
<dbReference type="Proteomes" id="UP000000739">
    <property type="component" value="Chromosome"/>
</dbReference>
<gene>
    <name evidence="2" type="ordered locus">Dalk_2019</name>
</gene>
<dbReference type="InterPro" id="IPR036515">
    <property type="entry name" value="Transposase_17_sf"/>
</dbReference>
<sequence length="195" mass="22726">MADRENKSYRRKSIRLKSYDYSRPGAYYITICTQNKACLLGQIINKRTVPSDAGKMVCKTWEEIPSRYQGVGLDAFVLMPNHIHGIIILKRKSSVHDCSQRGAESKRPQGDAEMSLSDVVQRFKSLTTRKYIDGVKQLGWPRFNEKFWQANYYEHVIRNEESFKSIREYIANNPAQWELDKYNPLAINRKDNARA</sequence>
<organism evidence="2 3">
    <name type="scientific">Desulfatibacillum aliphaticivorans</name>
    <dbReference type="NCBI Taxonomy" id="218208"/>
    <lineage>
        <taxon>Bacteria</taxon>
        <taxon>Pseudomonadati</taxon>
        <taxon>Thermodesulfobacteriota</taxon>
        <taxon>Desulfobacteria</taxon>
        <taxon>Desulfobacterales</taxon>
        <taxon>Desulfatibacillaceae</taxon>
        <taxon>Desulfatibacillum</taxon>
    </lineage>
</organism>
<dbReference type="AlphaFoldDB" id="B8FG35"/>
<evidence type="ECO:0000313" key="3">
    <source>
        <dbReference type="Proteomes" id="UP000000739"/>
    </source>
</evidence>
<dbReference type="RefSeq" id="WP_012611144.1">
    <property type="nucleotide sequence ID" value="NC_011768.1"/>
</dbReference>
<dbReference type="KEGG" id="dal:Dalk_2019"/>
<dbReference type="PANTHER" id="PTHR36966">
    <property type="entry name" value="REP-ASSOCIATED TYROSINE TRANSPOSASE"/>
    <property type="match status" value="1"/>
</dbReference>
<dbReference type="Gene3D" id="3.30.70.1290">
    <property type="entry name" value="Transposase IS200-like"/>
    <property type="match status" value="1"/>
</dbReference>